<name>A0A0R2A7A8_9LACO</name>
<evidence type="ECO:0000256" key="4">
    <source>
        <dbReference type="ARBA" id="ARBA00022679"/>
    </source>
</evidence>
<comment type="subcellular location">
    <subcellularLocation>
        <location evidence="6">Cytoplasm</location>
    </subcellularLocation>
</comment>
<keyword evidence="8" id="KW-1185">Reference proteome</keyword>
<evidence type="ECO:0000313" key="8">
    <source>
        <dbReference type="Proteomes" id="UP000051733"/>
    </source>
</evidence>
<evidence type="ECO:0000313" key="7">
    <source>
        <dbReference type="EMBL" id="KRM62474.1"/>
    </source>
</evidence>
<feature type="binding site" evidence="6">
    <location>
        <position position="186"/>
    </location>
    <ligand>
        <name>S-adenosyl-L-methionine</name>
        <dbReference type="ChEBI" id="CHEBI:59789"/>
    </ligand>
</feature>
<keyword evidence="3 6" id="KW-0489">Methyltransferase</keyword>
<dbReference type="Proteomes" id="UP000051733">
    <property type="component" value="Unassembled WGS sequence"/>
</dbReference>
<keyword evidence="4 6" id="KW-0808">Transferase</keyword>
<dbReference type="EMBL" id="AYYY01000005">
    <property type="protein sequence ID" value="KRM62474.1"/>
    <property type="molecule type" value="Genomic_DNA"/>
</dbReference>
<evidence type="ECO:0000256" key="3">
    <source>
        <dbReference type="ARBA" id="ARBA00022603"/>
    </source>
</evidence>
<comment type="similarity">
    <text evidence="1 6">Belongs to the methyltransferase superfamily. PrmA family.</text>
</comment>
<dbReference type="CDD" id="cd02440">
    <property type="entry name" value="AdoMet_MTases"/>
    <property type="match status" value="1"/>
</dbReference>
<dbReference type="PANTHER" id="PTHR43648">
    <property type="entry name" value="ELECTRON TRANSFER FLAVOPROTEIN BETA SUBUNIT LYSINE METHYLTRANSFERASE"/>
    <property type="match status" value="1"/>
</dbReference>
<feature type="binding site" evidence="6">
    <location>
        <position position="165"/>
    </location>
    <ligand>
        <name>S-adenosyl-L-methionine</name>
        <dbReference type="ChEBI" id="CHEBI:59789"/>
    </ligand>
</feature>
<dbReference type="AlphaFoldDB" id="A0A0R2A7A8"/>
<dbReference type="GO" id="GO:0016279">
    <property type="term" value="F:protein-lysine N-methyltransferase activity"/>
    <property type="evidence" value="ECO:0007669"/>
    <property type="project" value="RHEA"/>
</dbReference>
<dbReference type="PATRIC" id="fig|1423813.3.peg.2085"/>
<proteinExistence type="inferred from homology"/>
<gene>
    <name evidence="6" type="primary">prmA</name>
    <name evidence="7" type="ORF">FC26_GL002048</name>
</gene>
<dbReference type="NCBIfam" id="TIGR00406">
    <property type="entry name" value="prmA"/>
    <property type="match status" value="1"/>
</dbReference>
<feature type="binding site" evidence="6">
    <location>
        <position position="208"/>
    </location>
    <ligand>
        <name>S-adenosyl-L-methionine</name>
        <dbReference type="ChEBI" id="CHEBI:59789"/>
    </ligand>
</feature>
<evidence type="ECO:0000256" key="2">
    <source>
        <dbReference type="ARBA" id="ARBA00022490"/>
    </source>
</evidence>
<dbReference type="Pfam" id="PF06325">
    <property type="entry name" value="PrmA"/>
    <property type="match status" value="1"/>
</dbReference>
<sequence>MQWTQVTVKTESEAVEAVSFILNDLGATGVKIEDAKDFEKLRPGKFGAHGEIIDPNDIPHLEKGAAVTAYYPQNIFVPEILPTIKQRVLALKEFGLDPGAGEVVTSAVSDENWATAWKKYYHPVRVTRHLTVVPDWEEYQAAQDDERVIYLDPGMAFGTGTHPTTKLMLQALEMTLRGNETVLDVGTGSGVLSIAARLLGAAKVNAYDVDDVAVKSALDNIELNPKAQPIKVAANDLLAGIHEQVDVIVANILAEIIIPLVPQAFENLKNNGYFLCSGIIADKIQVVTEAIENQGFVIEEKMQIKDWYGVIARKPLPDE</sequence>
<feature type="binding site" evidence="6">
    <location>
        <position position="251"/>
    </location>
    <ligand>
        <name>S-adenosyl-L-methionine</name>
        <dbReference type="ChEBI" id="CHEBI:59789"/>
    </ligand>
</feature>
<dbReference type="HAMAP" id="MF_00735">
    <property type="entry name" value="Methyltr_PrmA"/>
    <property type="match status" value="1"/>
</dbReference>
<dbReference type="EC" id="2.1.1.-" evidence="6"/>
<accession>A0A0R2A7A8</accession>
<dbReference type="Gene3D" id="3.40.50.150">
    <property type="entry name" value="Vaccinia Virus protein VP39"/>
    <property type="match status" value="1"/>
</dbReference>
<dbReference type="OrthoDB" id="9785995at2"/>
<dbReference type="InterPro" id="IPR004498">
    <property type="entry name" value="Ribosomal_PrmA_MeTrfase"/>
</dbReference>
<keyword evidence="2 6" id="KW-0963">Cytoplasm</keyword>
<evidence type="ECO:0000256" key="1">
    <source>
        <dbReference type="ARBA" id="ARBA00009741"/>
    </source>
</evidence>
<dbReference type="PIRSF" id="PIRSF000401">
    <property type="entry name" value="RPL11_MTase"/>
    <property type="match status" value="1"/>
</dbReference>
<comment type="catalytic activity">
    <reaction evidence="6">
        <text>L-lysyl-[protein] + 3 S-adenosyl-L-methionine = N(6),N(6),N(6)-trimethyl-L-lysyl-[protein] + 3 S-adenosyl-L-homocysteine + 3 H(+)</text>
        <dbReference type="Rhea" id="RHEA:54192"/>
        <dbReference type="Rhea" id="RHEA-COMP:9752"/>
        <dbReference type="Rhea" id="RHEA-COMP:13826"/>
        <dbReference type="ChEBI" id="CHEBI:15378"/>
        <dbReference type="ChEBI" id="CHEBI:29969"/>
        <dbReference type="ChEBI" id="CHEBI:57856"/>
        <dbReference type="ChEBI" id="CHEBI:59789"/>
        <dbReference type="ChEBI" id="CHEBI:61961"/>
    </reaction>
</comment>
<keyword evidence="7" id="KW-0689">Ribosomal protein</keyword>
<comment type="caution">
    <text evidence="7">The sequence shown here is derived from an EMBL/GenBank/DDBJ whole genome shotgun (WGS) entry which is preliminary data.</text>
</comment>
<dbReference type="GO" id="GO:0005737">
    <property type="term" value="C:cytoplasm"/>
    <property type="evidence" value="ECO:0007669"/>
    <property type="project" value="UniProtKB-SubCell"/>
</dbReference>
<organism evidence="7 8">
    <name type="scientific">Paucilactobacillus vaccinostercus DSM 20634</name>
    <dbReference type="NCBI Taxonomy" id="1423813"/>
    <lineage>
        <taxon>Bacteria</taxon>
        <taxon>Bacillati</taxon>
        <taxon>Bacillota</taxon>
        <taxon>Bacilli</taxon>
        <taxon>Lactobacillales</taxon>
        <taxon>Lactobacillaceae</taxon>
        <taxon>Paucilactobacillus</taxon>
    </lineage>
</organism>
<reference evidence="7 8" key="1">
    <citation type="journal article" date="2015" name="Genome Announc.">
        <title>Expanding the biotechnology potential of lactobacilli through comparative genomics of 213 strains and associated genera.</title>
        <authorList>
            <person name="Sun Z."/>
            <person name="Harris H.M."/>
            <person name="McCann A."/>
            <person name="Guo C."/>
            <person name="Argimon S."/>
            <person name="Zhang W."/>
            <person name="Yang X."/>
            <person name="Jeffery I.B."/>
            <person name="Cooney J.C."/>
            <person name="Kagawa T.F."/>
            <person name="Liu W."/>
            <person name="Song Y."/>
            <person name="Salvetti E."/>
            <person name="Wrobel A."/>
            <person name="Rasinkangas P."/>
            <person name="Parkhill J."/>
            <person name="Rea M.C."/>
            <person name="O'Sullivan O."/>
            <person name="Ritari J."/>
            <person name="Douillard F.P."/>
            <person name="Paul Ross R."/>
            <person name="Yang R."/>
            <person name="Briner A.E."/>
            <person name="Felis G.E."/>
            <person name="de Vos W.M."/>
            <person name="Barrangou R."/>
            <person name="Klaenhammer T.R."/>
            <person name="Caufield P.W."/>
            <person name="Cui Y."/>
            <person name="Zhang H."/>
            <person name="O'Toole P.W."/>
        </authorList>
    </citation>
    <scope>NUCLEOTIDE SEQUENCE [LARGE SCALE GENOMIC DNA]</scope>
    <source>
        <strain evidence="7 8">DSM 20634</strain>
    </source>
</reference>
<dbReference type="GO" id="GO:0005840">
    <property type="term" value="C:ribosome"/>
    <property type="evidence" value="ECO:0007669"/>
    <property type="project" value="UniProtKB-KW"/>
</dbReference>
<dbReference type="SUPFAM" id="SSF53335">
    <property type="entry name" value="S-adenosyl-L-methionine-dependent methyltransferases"/>
    <property type="match status" value="1"/>
</dbReference>
<dbReference type="PANTHER" id="PTHR43648:SF1">
    <property type="entry name" value="ELECTRON TRANSFER FLAVOPROTEIN BETA SUBUNIT LYSINE METHYLTRANSFERASE"/>
    <property type="match status" value="1"/>
</dbReference>
<dbReference type="InterPro" id="IPR029063">
    <property type="entry name" value="SAM-dependent_MTases_sf"/>
</dbReference>
<comment type="function">
    <text evidence="6">Methylates ribosomal protein L11.</text>
</comment>
<keyword evidence="5 6" id="KW-0949">S-adenosyl-L-methionine</keyword>
<dbReference type="RefSeq" id="WP_057777171.1">
    <property type="nucleotide sequence ID" value="NZ_AYYY01000005.1"/>
</dbReference>
<protein>
    <recommendedName>
        <fullName evidence="6">Ribosomal protein L11 methyltransferase</fullName>
        <shortName evidence="6">L11 Mtase</shortName>
        <ecNumber evidence="6">2.1.1.-</ecNumber>
    </recommendedName>
</protein>
<evidence type="ECO:0000256" key="6">
    <source>
        <dbReference type="HAMAP-Rule" id="MF_00735"/>
    </source>
</evidence>
<dbReference type="GO" id="GO:0032259">
    <property type="term" value="P:methylation"/>
    <property type="evidence" value="ECO:0007669"/>
    <property type="project" value="UniProtKB-KW"/>
</dbReference>
<dbReference type="InterPro" id="IPR050078">
    <property type="entry name" value="Ribosomal_L11_MeTrfase_PrmA"/>
</dbReference>
<keyword evidence="7" id="KW-0687">Ribonucleoprotein</keyword>
<evidence type="ECO:0000256" key="5">
    <source>
        <dbReference type="ARBA" id="ARBA00022691"/>
    </source>
</evidence>
<dbReference type="STRING" id="1423813.FC26_GL002048"/>